<evidence type="ECO:0000313" key="1">
    <source>
        <dbReference type="EMBL" id="OWT43110.1"/>
    </source>
</evidence>
<sequence>MLLRVASLPLIGLRHLDNVTRCPLPDLTSGSKGDLSALWDTPSDTLAAGLSHLLSLSLRIRMPLGSRNHLYVSFSYFQTGWVDYCISSLSLFARLFGKPWMNDVAFMFRTNTHGAGWVDGSLDRRRWLFF</sequence>
<organism evidence="1 2">
    <name type="scientific">Pochonia chlamydosporia 170</name>
    <dbReference type="NCBI Taxonomy" id="1380566"/>
    <lineage>
        <taxon>Eukaryota</taxon>
        <taxon>Fungi</taxon>
        <taxon>Dikarya</taxon>
        <taxon>Ascomycota</taxon>
        <taxon>Pezizomycotina</taxon>
        <taxon>Sordariomycetes</taxon>
        <taxon>Hypocreomycetidae</taxon>
        <taxon>Hypocreales</taxon>
        <taxon>Clavicipitaceae</taxon>
        <taxon>Pochonia</taxon>
    </lineage>
</organism>
<keyword evidence="2" id="KW-1185">Reference proteome</keyword>
<accession>A0A219AQR3</accession>
<dbReference type="EMBL" id="LSBJ02000003">
    <property type="protein sequence ID" value="OWT43110.1"/>
    <property type="molecule type" value="Genomic_DNA"/>
</dbReference>
<proteinExistence type="predicted"/>
<dbReference type="Proteomes" id="UP000078397">
    <property type="component" value="Unassembled WGS sequence"/>
</dbReference>
<evidence type="ECO:0000313" key="2">
    <source>
        <dbReference type="Proteomes" id="UP000078397"/>
    </source>
</evidence>
<comment type="caution">
    <text evidence="1">The sequence shown here is derived from an EMBL/GenBank/DDBJ whole genome shotgun (WGS) entry which is preliminary data.</text>
</comment>
<protein>
    <submittedName>
        <fullName evidence="1">Uncharacterized protein</fullName>
    </submittedName>
</protein>
<dbReference type="GeneID" id="33936642"/>
<dbReference type="RefSeq" id="XP_022285559.1">
    <property type="nucleotide sequence ID" value="XM_022429403.1"/>
</dbReference>
<gene>
    <name evidence="1" type="ORF">VFPPC_17714</name>
</gene>
<reference evidence="1 2" key="1">
    <citation type="journal article" date="2016" name="PLoS Pathog.">
        <title>Biosynthesis of antibiotic leucinostatins in bio-control fungus Purpureocillium lilacinum and their inhibition on phytophthora revealed by genome mining.</title>
        <authorList>
            <person name="Wang G."/>
            <person name="Liu Z."/>
            <person name="Lin R."/>
            <person name="Li E."/>
            <person name="Mao Z."/>
            <person name="Ling J."/>
            <person name="Yang Y."/>
            <person name="Yin W.B."/>
            <person name="Xie B."/>
        </authorList>
    </citation>
    <scope>NUCLEOTIDE SEQUENCE [LARGE SCALE GENOMIC DNA]</scope>
    <source>
        <strain evidence="1">170</strain>
    </source>
</reference>
<name>A0A219AQR3_METCM</name>
<dbReference type="AlphaFoldDB" id="A0A219AQR3"/>
<dbReference type="KEGG" id="pchm:VFPPC_17714"/>